<protein>
    <submittedName>
        <fullName evidence="1">Uncharacterized protein</fullName>
    </submittedName>
</protein>
<reference evidence="1" key="2">
    <citation type="journal article" date="2015" name="Fish Shellfish Immunol.">
        <title>Early steps in the European eel (Anguilla anguilla)-Vibrio vulnificus interaction in the gills: Role of the RtxA13 toxin.</title>
        <authorList>
            <person name="Callol A."/>
            <person name="Pajuelo D."/>
            <person name="Ebbesson L."/>
            <person name="Teles M."/>
            <person name="MacKenzie S."/>
            <person name="Amaro C."/>
        </authorList>
    </citation>
    <scope>NUCLEOTIDE SEQUENCE</scope>
</reference>
<organism evidence="1">
    <name type="scientific">Anguilla anguilla</name>
    <name type="common">European freshwater eel</name>
    <name type="synonym">Muraena anguilla</name>
    <dbReference type="NCBI Taxonomy" id="7936"/>
    <lineage>
        <taxon>Eukaryota</taxon>
        <taxon>Metazoa</taxon>
        <taxon>Chordata</taxon>
        <taxon>Craniata</taxon>
        <taxon>Vertebrata</taxon>
        <taxon>Euteleostomi</taxon>
        <taxon>Actinopterygii</taxon>
        <taxon>Neopterygii</taxon>
        <taxon>Teleostei</taxon>
        <taxon>Anguilliformes</taxon>
        <taxon>Anguillidae</taxon>
        <taxon>Anguilla</taxon>
    </lineage>
</organism>
<dbReference type="EMBL" id="GBXM01071527">
    <property type="protein sequence ID" value="JAH37050.1"/>
    <property type="molecule type" value="Transcribed_RNA"/>
</dbReference>
<evidence type="ECO:0000313" key="1">
    <source>
        <dbReference type="EMBL" id="JAH37050.1"/>
    </source>
</evidence>
<sequence length="26" mass="3139">MQMINHKQIPPHKYQRMLSITCTHTT</sequence>
<proteinExistence type="predicted"/>
<accession>A0A0E9S8P2</accession>
<reference evidence="1" key="1">
    <citation type="submission" date="2014-11" db="EMBL/GenBank/DDBJ databases">
        <authorList>
            <person name="Amaro Gonzalez C."/>
        </authorList>
    </citation>
    <scope>NUCLEOTIDE SEQUENCE</scope>
</reference>
<dbReference type="AlphaFoldDB" id="A0A0E9S8P2"/>
<name>A0A0E9S8P2_ANGAN</name>